<dbReference type="KEGG" id="hgi:ABY42_13530"/>
<dbReference type="Proteomes" id="UP000663064">
    <property type="component" value="Chromosome"/>
</dbReference>
<accession>A0A0K1IW81</accession>
<evidence type="ECO:0000313" key="3">
    <source>
        <dbReference type="Proteomes" id="UP000066124"/>
    </source>
</evidence>
<evidence type="ECO:0008006" key="4">
    <source>
        <dbReference type="Google" id="ProtNLM"/>
    </source>
</evidence>
<name>A0A0K1IW81_HALGI</name>
<dbReference type="Pfam" id="PF23444">
    <property type="entry name" value="DUF7127"/>
    <property type="match status" value="1"/>
</dbReference>
<gene>
    <name evidence="1" type="ORF">ABY42_13530</name>
    <name evidence="2" type="ORF">HfgLR_09925</name>
</gene>
<reference evidence="2" key="3">
    <citation type="journal article" date="2021" name="Front. Microbiol.">
        <title>Cellular and Genomic Properties of Haloferax gibbonsii LR2-5, the Host of Euryarchaeal Virus HFTV1.</title>
        <authorList>
            <person name="Tittes C."/>
            <person name="Schwarzer S."/>
            <person name="Pfeiffer F."/>
            <person name="Dyall-Smith M."/>
            <person name="Rodriguez-Franco M."/>
            <person name="Oksanen H.M."/>
            <person name="Quax T.E.F."/>
        </authorList>
    </citation>
    <scope>NUCLEOTIDE SEQUENCE</scope>
    <source>
        <strain evidence="2">LR2-5</strain>
    </source>
</reference>
<evidence type="ECO:0000313" key="1">
    <source>
        <dbReference type="EMBL" id="AKU08706.1"/>
    </source>
</evidence>
<proteinExistence type="predicted"/>
<dbReference type="PATRIC" id="fig|35746.4.peg.2917"/>
<dbReference type="RefSeq" id="WP_049905056.1">
    <property type="nucleotide sequence ID" value="NZ_CP011947.1"/>
</dbReference>
<protein>
    <recommendedName>
        <fullName evidence="4">Hsp20/alpha crystallin family protein</fullName>
    </recommendedName>
</protein>
<dbReference type="AlphaFoldDB" id="A0A0K1IW81"/>
<dbReference type="SUPFAM" id="SSF49764">
    <property type="entry name" value="HSP20-like chaperones"/>
    <property type="match status" value="1"/>
</dbReference>
<dbReference type="EMBL" id="CP063205">
    <property type="protein sequence ID" value="QOS12124.1"/>
    <property type="molecule type" value="Genomic_DNA"/>
</dbReference>
<dbReference type="Proteomes" id="UP000066124">
    <property type="component" value="Chromosome"/>
</dbReference>
<dbReference type="InterPro" id="IPR055551">
    <property type="entry name" value="DUF7127"/>
</dbReference>
<dbReference type="InterPro" id="IPR008978">
    <property type="entry name" value="HSP20-like_chaperone"/>
</dbReference>
<reference evidence="1" key="2">
    <citation type="submission" date="2015-06" db="EMBL/GenBank/DDBJ databases">
        <authorList>
            <person name="Hoefler B.C."/>
            <person name="Straight P.D."/>
        </authorList>
    </citation>
    <scope>NUCLEOTIDE SEQUENCE [LARGE SCALE GENOMIC DNA]</scope>
    <source>
        <strain evidence="1">ARA6</strain>
    </source>
</reference>
<sequence>MSMQQFAGGNERFIRRYEYEDCWVIAADVGLSEDEVDVDIVGSTAIVVADTGDRVTETEFELPAGGDADVAVRNGVLTITLTK</sequence>
<dbReference type="CDD" id="cd06464">
    <property type="entry name" value="ACD_sHsps-like"/>
    <property type="match status" value="1"/>
</dbReference>
<organism evidence="1 3">
    <name type="scientific">Haloferax gibbonsii</name>
    <dbReference type="NCBI Taxonomy" id="35746"/>
    <lineage>
        <taxon>Archaea</taxon>
        <taxon>Methanobacteriati</taxon>
        <taxon>Methanobacteriota</taxon>
        <taxon>Stenosarchaea group</taxon>
        <taxon>Halobacteria</taxon>
        <taxon>Halobacteriales</taxon>
        <taxon>Haloferacaceae</taxon>
        <taxon>Haloferax</taxon>
    </lineage>
</organism>
<reference evidence="3" key="1">
    <citation type="journal article" date="2015" name="J. Biotechnol.">
        <title>Complete genome sequence of Haloferax gibbonsii strain ARA6, a potential producer of polyhydroxyalkanoates and halocins isolated from Araruama, Rio de Janeiro, Brasil.</title>
        <authorList>
            <person name="Pinto L.H."/>
            <person name="D'Alincourt Carvalho-Assef A.P."/>
            <person name="Vieira R.P."/>
            <person name="Clementino M.M."/>
            <person name="Albano R.M."/>
        </authorList>
    </citation>
    <scope>NUCLEOTIDE SEQUENCE [LARGE SCALE GENOMIC DNA]</scope>
    <source>
        <strain evidence="3">ARA6</strain>
    </source>
</reference>
<evidence type="ECO:0000313" key="2">
    <source>
        <dbReference type="EMBL" id="QOS12124.1"/>
    </source>
</evidence>
<dbReference type="EMBL" id="CP011947">
    <property type="protein sequence ID" value="AKU08706.1"/>
    <property type="molecule type" value="Genomic_DNA"/>
</dbReference>
<dbReference type="GeneID" id="59459649"/>